<dbReference type="Proteomes" id="UP000790096">
    <property type="component" value="Unassembled WGS sequence"/>
</dbReference>
<dbReference type="Pfam" id="PF06366">
    <property type="entry name" value="FlhE"/>
    <property type="match status" value="1"/>
</dbReference>
<dbReference type="InterPro" id="IPR009420">
    <property type="entry name" value="FlhE"/>
</dbReference>
<organism evidence="1 2">
    <name type="scientific">Rosenbergiella gaditana</name>
    <dbReference type="NCBI Taxonomy" id="2726987"/>
    <lineage>
        <taxon>Bacteria</taxon>
        <taxon>Pseudomonadati</taxon>
        <taxon>Pseudomonadota</taxon>
        <taxon>Gammaproteobacteria</taxon>
        <taxon>Enterobacterales</taxon>
        <taxon>Erwiniaceae</taxon>
        <taxon>Rosenbergiella</taxon>
    </lineage>
</organism>
<reference evidence="1 2" key="1">
    <citation type="submission" date="2020-04" db="EMBL/GenBank/DDBJ databases">
        <title>Genome sequencing of Rosenbergiella species.</title>
        <authorList>
            <person name="Alvarez-Perez S."/>
            <person name="Lievens B."/>
        </authorList>
    </citation>
    <scope>NUCLEOTIDE SEQUENCE [LARGE SCALE GENOMIC DNA]</scope>
    <source>
        <strain evidence="1 2">S61</strain>
    </source>
</reference>
<keyword evidence="1" id="KW-0969">Cilium</keyword>
<keyword evidence="1" id="KW-0966">Cell projection</keyword>
<keyword evidence="2" id="KW-1185">Reference proteome</keyword>
<accession>A0ABS5SSB5</accession>
<dbReference type="RefSeq" id="WP_214235176.1">
    <property type="nucleotide sequence ID" value="NZ_JABBFR010000001.1"/>
</dbReference>
<protein>
    <submittedName>
        <fullName evidence="1">Flagellar protein FlhE</fullName>
    </submittedName>
</protein>
<name>A0ABS5SSB5_9GAMM</name>
<sequence>MFRCVGVYLLFGLVFGETQATMASASLSQSGQYLMRKGQWYSFRLGELPESYLGTIRSLTWQIRSAAAWPQPPDIFLCLNQYCQRLDSVAGRSMGFAGVASRGEWQIKIQLPGYGAQQPPIPVINVTLTVNSHIEK</sequence>
<dbReference type="EMBL" id="JABBFR010000001">
    <property type="protein sequence ID" value="MBT0722930.1"/>
    <property type="molecule type" value="Genomic_DNA"/>
</dbReference>
<keyword evidence="1" id="KW-0282">Flagellum</keyword>
<proteinExistence type="predicted"/>
<gene>
    <name evidence="1" type="ORF">HH682_00430</name>
</gene>
<evidence type="ECO:0000313" key="1">
    <source>
        <dbReference type="EMBL" id="MBT0722930.1"/>
    </source>
</evidence>
<comment type="caution">
    <text evidence="1">The sequence shown here is derived from an EMBL/GenBank/DDBJ whole genome shotgun (WGS) entry which is preliminary data.</text>
</comment>
<evidence type="ECO:0000313" key="2">
    <source>
        <dbReference type="Proteomes" id="UP000790096"/>
    </source>
</evidence>